<dbReference type="PANTHER" id="PTHR46757">
    <property type="entry name" value="SORTING NEXIN-RELATED"/>
    <property type="match status" value="1"/>
</dbReference>
<dbReference type="EMBL" id="JAAALK010000081">
    <property type="protein sequence ID" value="KAG8090862.1"/>
    <property type="molecule type" value="Genomic_DNA"/>
</dbReference>
<organism evidence="2 3">
    <name type="scientific">Zizania palustris</name>
    <name type="common">Northern wild rice</name>
    <dbReference type="NCBI Taxonomy" id="103762"/>
    <lineage>
        <taxon>Eukaryota</taxon>
        <taxon>Viridiplantae</taxon>
        <taxon>Streptophyta</taxon>
        <taxon>Embryophyta</taxon>
        <taxon>Tracheophyta</taxon>
        <taxon>Spermatophyta</taxon>
        <taxon>Magnoliopsida</taxon>
        <taxon>Liliopsida</taxon>
        <taxon>Poales</taxon>
        <taxon>Poaceae</taxon>
        <taxon>BOP clade</taxon>
        <taxon>Oryzoideae</taxon>
        <taxon>Oryzeae</taxon>
        <taxon>Zizaniinae</taxon>
        <taxon>Zizania</taxon>
    </lineage>
</organism>
<dbReference type="InterPro" id="IPR044279">
    <property type="entry name" value="SNX2A/B"/>
</dbReference>
<protein>
    <submittedName>
        <fullName evidence="2">Uncharacterized protein</fullName>
    </submittedName>
</protein>
<dbReference type="OrthoDB" id="1939196at2759"/>
<evidence type="ECO:0000313" key="3">
    <source>
        <dbReference type="Proteomes" id="UP000729402"/>
    </source>
</evidence>
<reference evidence="2" key="2">
    <citation type="submission" date="2021-02" db="EMBL/GenBank/DDBJ databases">
        <authorList>
            <person name="Kimball J.A."/>
            <person name="Haas M.W."/>
            <person name="Macchietto M."/>
            <person name="Kono T."/>
            <person name="Duquette J."/>
            <person name="Shao M."/>
        </authorList>
    </citation>
    <scope>NUCLEOTIDE SEQUENCE</scope>
    <source>
        <tissue evidence="2">Fresh leaf tissue</tissue>
    </source>
</reference>
<feature type="region of interest" description="Disordered" evidence="1">
    <location>
        <begin position="59"/>
        <end position="79"/>
    </location>
</feature>
<gene>
    <name evidence="2" type="ORF">GUJ93_ZPchr0011g28326</name>
</gene>
<dbReference type="AlphaFoldDB" id="A0A8J5WL21"/>
<dbReference type="PANTHER" id="PTHR46757:SF2">
    <property type="entry name" value="OS05G0346100 PROTEIN"/>
    <property type="match status" value="1"/>
</dbReference>
<name>A0A8J5WL21_ZIZPA</name>
<comment type="caution">
    <text evidence="2">The sequence shown here is derived from an EMBL/GenBank/DDBJ whole genome shotgun (WGS) entry which is preliminary data.</text>
</comment>
<sequence length="249" mass="28015">MTLRTIVEEVRKAKRDARRALDASKRSTKSSALEYQTIVLPTEVIFPYPHGPARVHIPIPNSPEPRRHFSSSPPPPPRCPVATASAPPLCASPTAATSDLLLLPLRPRSLLSSLSVAAEVEAESQRWRTGCFEADGWERARSDFPIICESCLGDNPYVRMPAKDGRDLLRIFKELKQSLGSDWAGVKPPVVEEDMEFLEKKQKLQDWEQQLTSAFQQLREEYDKEGKICAHPFTVFHWRPGRDARSASS</sequence>
<reference evidence="2" key="1">
    <citation type="journal article" date="2021" name="bioRxiv">
        <title>Whole Genome Assembly and Annotation of Northern Wild Rice, Zizania palustris L., Supports a Whole Genome Duplication in the Zizania Genus.</title>
        <authorList>
            <person name="Haas M."/>
            <person name="Kono T."/>
            <person name="Macchietto M."/>
            <person name="Millas R."/>
            <person name="McGilp L."/>
            <person name="Shao M."/>
            <person name="Duquette J."/>
            <person name="Hirsch C.N."/>
            <person name="Kimball J."/>
        </authorList>
    </citation>
    <scope>NUCLEOTIDE SEQUENCE</scope>
    <source>
        <tissue evidence="2">Fresh leaf tissue</tissue>
    </source>
</reference>
<proteinExistence type="predicted"/>
<evidence type="ECO:0000313" key="2">
    <source>
        <dbReference type="EMBL" id="KAG8090862.1"/>
    </source>
</evidence>
<dbReference type="Proteomes" id="UP000729402">
    <property type="component" value="Unassembled WGS sequence"/>
</dbReference>
<evidence type="ECO:0000256" key="1">
    <source>
        <dbReference type="SAM" id="MobiDB-lite"/>
    </source>
</evidence>
<keyword evidence="3" id="KW-1185">Reference proteome</keyword>
<accession>A0A8J5WL21</accession>